<protein>
    <recommendedName>
        <fullName evidence="2">Kinesin-like protein KIF26A/B helical domain-containing protein</fullName>
    </recommendedName>
</protein>
<evidence type="ECO:0000313" key="4">
    <source>
        <dbReference type="Proteomes" id="UP000316079"/>
    </source>
</evidence>
<proteinExistence type="predicted"/>
<dbReference type="STRING" id="623744.A0A553RQ76"/>
<dbReference type="Pfam" id="PF23081">
    <property type="entry name" value="HTH_KIF26A_B_1st"/>
    <property type="match status" value="1"/>
</dbReference>
<feature type="region of interest" description="Disordered" evidence="1">
    <location>
        <begin position="149"/>
        <end position="197"/>
    </location>
</feature>
<evidence type="ECO:0000313" key="3">
    <source>
        <dbReference type="EMBL" id="TRZ04335.1"/>
    </source>
</evidence>
<sequence>MGREQAFSDCSTCCFDLLECCLASSQEDPVRTHATPQQMDRIVFPVAQFDPSFSLLLHEKLQVPNSTRKAWNERDGRCEVCATHLSQLKQEAVHMVLSLEQCDVSPGSPPSLASLVGSRSILQGPTPPRDWPFLPTAYHSSAAVSATASSAVATSQGNSGSSHHPSYPKHGAKPNSLGVGSGMEKKSNSPGHSGKSTAIQQLHLPSSPNHTLQAHQYLEGTWASGHLSRANGVTLYPYQDIPSPKNRFSTFIIHHTCTWLWSRVTPVQSHGKLSLLLERMK</sequence>
<evidence type="ECO:0000259" key="2">
    <source>
        <dbReference type="Pfam" id="PF23081"/>
    </source>
</evidence>
<dbReference type="Proteomes" id="UP000316079">
    <property type="component" value="Unassembled WGS sequence"/>
</dbReference>
<organism evidence="3 4">
    <name type="scientific">Danionella cerebrum</name>
    <dbReference type="NCBI Taxonomy" id="2873325"/>
    <lineage>
        <taxon>Eukaryota</taxon>
        <taxon>Metazoa</taxon>
        <taxon>Chordata</taxon>
        <taxon>Craniata</taxon>
        <taxon>Vertebrata</taxon>
        <taxon>Euteleostomi</taxon>
        <taxon>Actinopterygii</taxon>
        <taxon>Neopterygii</taxon>
        <taxon>Teleostei</taxon>
        <taxon>Ostariophysi</taxon>
        <taxon>Cypriniformes</taxon>
        <taxon>Danionidae</taxon>
        <taxon>Danioninae</taxon>
        <taxon>Danionella</taxon>
    </lineage>
</organism>
<dbReference type="OrthoDB" id="6156415at2759"/>
<keyword evidence="4" id="KW-1185">Reference proteome</keyword>
<dbReference type="GO" id="GO:0007018">
    <property type="term" value="P:microtubule-based movement"/>
    <property type="evidence" value="ECO:0007669"/>
    <property type="project" value="InterPro"/>
</dbReference>
<dbReference type="PANTHER" id="PTHR21608:SF8">
    <property type="entry name" value="KINESIN-LIKE PROTEIN KIF26B"/>
    <property type="match status" value="1"/>
</dbReference>
<feature type="compositionally biased region" description="Polar residues" evidence="1">
    <location>
        <begin position="188"/>
        <end position="197"/>
    </location>
</feature>
<dbReference type="InterPro" id="IPR057090">
    <property type="entry name" value="HTH_KIF26A_B_1st"/>
</dbReference>
<comment type="caution">
    <text evidence="3">The sequence shown here is derived from an EMBL/GenBank/DDBJ whole genome shotgun (WGS) entry which is preliminary data.</text>
</comment>
<accession>A0A553RQ76</accession>
<dbReference type="AlphaFoldDB" id="A0A553RQ76"/>
<dbReference type="InterPro" id="IPR027640">
    <property type="entry name" value="Kinesin-like_fam"/>
</dbReference>
<gene>
    <name evidence="3" type="ORF">DNTS_028411</name>
</gene>
<evidence type="ECO:0000256" key="1">
    <source>
        <dbReference type="SAM" id="MobiDB-lite"/>
    </source>
</evidence>
<dbReference type="PANTHER" id="PTHR21608">
    <property type="entry name" value="KINESIN-LIKE PROTEIN CG14535"/>
    <property type="match status" value="1"/>
</dbReference>
<name>A0A553RQ76_9TELE</name>
<feature type="domain" description="Kinesin-like protein KIF26A/B helical" evidence="2">
    <location>
        <begin position="49"/>
        <end position="102"/>
    </location>
</feature>
<dbReference type="GO" id="GO:0003777">
    <property type="term" value="F:microtubule motor activity"/>
    <property type="evidence" value="ECO:0007669"/>
    <property type="project" value="InterPro"/>
</dbReference>
<reference evidence="3 4" key="1">
    <citation type="journal article" date="2019" name="Sci. Data">
        <title>Hybrid genome assembly and annotation of Danionella translucida.</title>
        <authorList>
            <person name="Kadobianskyi M."/>
            <person name="Schulze L."/>
            <person name="Schuelke M."/>
            <person name="Judkewitz B."/>
        </authorList>
    </citation>
    <scope>NUCLEOTIDE SEQUENCE [LARGE SCALE GENOMIC DNA]</scope>
    <source>
        <strain evidence="3 4">Bolton</strain>
    </source>
</reference>
<dbReference type="EMBL" id="SRMA01000662">
    <property type="protein sequence ID" value="TRZ04335.1"/>
    <property type="molecule type" value="Genomic_DNA"/>
</dbReference>